<dbReference type="EMBL" id="LHZR01000069">
    <property type="protein sequence ID" value="KXV50762.1"/>
    <property type="molecule type" value="Genomic_DNA"/>
</dbReference>
<organism evidence="1 2">
    <name type="scientific">Gluconobacter albidus</name>
    <dbReference type="NCBI Taxonomy" id="318683"/>
    <lineage>
        <taxon>Bacteria</taxon>
        <taxon>Pseudomonadati</taxon>
        <taxon>Pseudomonadota</taxon>
        <taxon>Alphaproteobacteria</taxon>
        <taxon>Acetobacterales</taxon>
        <taxon>Acetobacteraceae</taxon>
        <taxon>Gluconobacter</taxon>
    </lineage>
</organism>
<dbReference type="InterPro" id="IPR019596">
    <property type="entry name" value="Phage_Mu_GpM_tail_tub"/>
</dbReference>
<dbReference type="Pfam" id="PF10618">
    <property type="entry name" value="Tail_tube"/>
    <property type="match status" value="1"/>
</dbReference>
<evidence type="ECO:0008006" key="3">
    <source>
        <dbReference type="Google" id="ProtNLM"/>
    </source>
</evidence>
<reference evidence="1 2" key="1">
    <citation type="submission" date="2015-06" db="EMBL/GenBank/DDBJ databases">
        <title>Improved classification and identification of acetic acid bacteria using matrix-assisted laser desorption/ionization time-of-flight mass spectrometry; Gluconobacter nephelii and Gluconobacter uchimurae are later heterotypic synonyms of Gluconobacter japonicus and Gluconobacter oxydans, respectively.</title>
        <authorList>
            <person name="Li L."/>
            <person name="Cleenwerck I."/>
            <person name="De Vuyst L."/>
            <person name="Vandamme P."/>
        </authorList>
    </citation>
    <scope>NUCLEOTIDE SEQUENCE [LARGE SCALE GENOMIC DNA]</scope>
    <source>
        <strain evidence="1 2">LMG 1768</strain>
    </source>
</reference>
<dbReference type="RefSeq" id="WP_062105870.1">
    <property type="nucleotide sequence ID" value="NZ_LHZR01000069.1"/>
</dbReference>
<gene>
    <name evidence="1" type="ORF">AD945_01280</name>
</gene>
<dbReference type="PATRIC" id="fig|318683.6.peg.2793"/>
<dbReference type="Proteomes" id="UP000075636">
    <property type="component" value="Unassembled WGS sequence"/>
</dbReference>
<evidence type="ECO:0000313" key="2">
    <source>
        <dbReference type="Proteomes" id="UP000075636"/>
    </source>
</evidence>
<evidence type="ECO:0000313" key="1">
    <source>
        <dbReference type="EMBL" id="KXV50762.1"/>
    </source>
</evidence>
<dbReference type="AlphaFoldDB" id="A0A149TN18"/>
<name>A0A149TN18_9PROT</name>
<sequence>MASPTSVGISNFAINGIALAIPQDAELTYSVPVNKREYLTSMQGVENTTSYEPTPGSISVTVRWPAGYTPSMFAGLTDAVVTFTTRFGVLVTATGCLFGDSIKVSPKENTSELEISCLSIIES</sequence>
<proteinExistence type="predicted"/>
<accession>A0A149TN18</accession>
<protein>
    <recommendedName>
        <fullName evidence="3">Phage tail protein</fullName>
    </recommendedName>
</protein>
<comment type="caution">
    <text evidence="1">The sequence shown here is derived from an EMBL/GenBank/DDBJ whole genome shotgun (WGS) entry which is preliminary data.</text>
</comment>